<comment type="caution">
    <text evidence="9">The sequence shown here is derived from an EMBL/GenBank/DDBJ whole genome shotgun (WGS) entry which is preliminary data.</text>
</comment>
<organism evidence="9 10">
    <name type="scientific">Frankia torreyi</name>
    <dbReference type="NCBI Taxonomy" id="1856"/>
    <lineage>
        <taxon>Bacteria</taxon>
        <taxon>Bacillati</taxon>
        <taxon>Actinomycetota</taxon>
        <taxon>Actinomycetes</taxon>
        <taxon>Frankiales</taxon>
        <taxon>Frankiaceae</taxon>
        <taxon>Frankia</taxon>
    </lineage>
</organism>
<comment type="caution">
    <text evidence="8">Lacks conserved residue(s) required for the propagation of feature annotation.</text>
</comment>
<dbReference type="Gene3D" id="3.30.1300.10">
    <property type="entry name" value="Pantoate-beta-alanine ligase, C-terminal domain"/>
    <property type="match status" value="1"/>
</dbReference>
<comment type="subunit">
    <text evidence="8">Homodimer.</text>
</comment>
<dbReference type="Pfam" id="PF02569">
    <property type="entry name" value="Pantoate_ligase"/>
    <property type="match status" value="1"/>
</dbReference>
<gene>
    <name evidence="8" type="primary">panC</name>
    <name evidence="9" type="ORF">FF36_03203</name>
</gene>
<dbReference type="GO" id="GO:0005829">
    <property type="term" value="C:cytosol"/>
    <property type="evidence" value="ECO:0007669"/>
    <property type="project" value="TreeGrafter"/>
</dbReference>
<evidence type="ECO:0000256" key="3">
    <source>
        <dbReference type="ARBA" id="ARBA00022598"/>
    </source>
</evidence>
<keyword evidence="3 8" id="KW-0436">Ligase</keyword>
<dbReference type="HAMAP" id="MF_00158">
    <property type="entry name" value="PanC"/>
    <property type="match status" value="1"/>
</dbReference>
<dbReference type="Gene3D" id="3.40.50.620">
    <property type="entry name" value="HUPs"/>
    <property type="match status" value="1"/>
</dbReference>
<dbReference type="UniPathway" id="UPA00028">
    <property type="reaction ID" value="UER00005"/>
</dbReference>
<evidence type="ECO:0000256" key="7">
    <source>
        <dbReference type="ARBA" id="ARBA00048258"/>
    </source>
</evidence>
<proteinExistence type="inferred from homology"/>
<accession>A0A0D8BE88</accession>
<dbReference type="InterPro" id="IPR003721">
    <property type="entry name" value="Pantoate_ligase"/>
</dbReference>
<dbReference type="InterPro" id="IPR042176">
    <property type="entry name" value="Pantoate_ligase_C"/>
</dbReference>
<reference evidence="9 10" key="2">
    <citation type="journal article" date="2016" name="Genome Announc.">
        <title>Permanent Draft Genome Sequences for Two Variants of Frankia sp. Strain CpI1, the First Frankia Strain Isolated from Root Nodules of Comptonia peregrina.</title>
        <authorList>
            <person name="Oshone R."/>
            <person name="Hurst S.G.IV."/>
            <person name="Abebe-Akele F."/>
            <person name="Simpson S."/>
            <person name="Morris K."/>
            <person name="Thomas W.K."/>
            <person name="Tisa L.S."/>
        </authorList>
    </citation>
    <scope>NUCLEOTIDE SEQUENCE [LARGE SCALE GENOMIC DNA]</scope>
    <source>
        <strain evidence="10">CpI1-S</strain>
    </source>
</reference>
<dbReference type="PATRIC" id="fig|1502723.3.peg.2611"/>
<evidence type="ECO:0000256" key="5">
    <source>
        <dbReference type="ARBA" id="ARBA00022741"/>
    </source>
</evidence>
<comment type="similarity">
    <text evidence="2 8">Belongs to the pantothenate synthetase family.</text>
</comment>
<protein>
    <recommendedName>
        <fullName evidence="8">Pantothenate synthetase</fullName>
        <shortName evidence="8">PS</shortName>
        <ecNumber evidence="8">6.3.2.1</ecNumber>
    </recommendedName>
    <alternativeName>
        <fullName evidence="8">Pantoate--beta-alanine ligase</fullName>
    </alternativeName>
    <alternativeName>
        <fullName evidence="8">Pantoate-activating enzyme</fullName>
    </alternativeName>
</protein>
<dbReference type="Proteomes" id="UP000032545">
    <property type="component" value="Unassembled WGS sequence"/>
</dbReference>
<sequence>MITTEKHAEVRELLDAERAAGRRVAMVGTSGGTHSGHISLVEEAKKECDVVAVFWNGALKLEWASGGVQAYNRDLAHDQALFEAAGVDVFYIPLRHDLYQRPSNTFMAMPGMLRHLTGMPEGEHMELLVTMVATLLNIAGPCLTFFGEKDWQQLVMFQRMAEDLHLPSRVIGCPTRREPDGVAISSRNTKLSPEQRAAAPALYAALTAAADAIAAGERDARAAAEVALARLRPVADPDYIVAVEAATLRPLDTLDPAADGGPSDGEVRLLASVRFGTTPLVDNIGVTVPTA</sequence>
<dbReference type="EMBL" id="JYFN01000023">
    <property type="protein sequence ID" value="KJE22511.1"/>
    <property type="molecule type" value="Genomic_DNA"/>
</dbReference>
<keyword evidence="10" id="KW-1185">Reference proteome</keyword>
<keyword evidence="6 8" id="KW-0067">ATP-binding</keyword>
<dbReference type="SUPFAM" id="SSF52374">
    <property type="entry name" value="Nucleotidylyl transferase"/>
    <property type="match status" value="1"/>
</dbReference>
<dbReference type="PANTHER" id="PTHR21299">
    <property type="entry name" value="CYTIDYLATE KINASE/PANTOATE-BETA-ALANINE LIGASE"/>
    <property type="match status" value="1"/>
</dbReference>
<comment type="catalytic activity">
    <reaction evidence="7 8">
        <text>(R)-pantoate + beta-alanine + ATP = (R)-pantothenate + AMP + diphosphate + H(+)</text>
        <dbReference type="Rhea" id="RHEA:10912"/>
        <dbReference type="ChEBI" id="CHEBI:15378"/>
        <dbReference type="ChEBI" id="CHEBI:15980"/>
        <dbReference type="ChEBI" id="CHEBI:29032"/>
        <dbReference type="ChEBI" id="CHEBI:30616"/>
        <dbReference type="ChEBI" id="CHEBI:33019"/>
        <dbReference type="ChEBI" id="CHEBI:57966"/>
        <dbReference type="ChEBI" id="CHEBI:456215"/>
        <dbReference type="EC" id="6.3.2.1"/>
    </reaction>
</comment>
<dbReference type="OrthoDB" id="9773087at2"/>
<evidence type="ECO:0000256" key="8">
    <source>
        <dbReference type="HAMAP-Rule" id="MF_00158"/>
    </source>
</evidence>
<evidence type="ECO:0000313" key="10">
    <source>
        <dbReference type="Proteomes" id="UP000032545"/>
    </source>
</evidence>
<evidence type="ECO:0000256" key="4">
    <source>
        <dbReference type="ARBA" id="ARBA00022655"/>
    </source>
</evidence>
<comment type="pathway">
    <text evidence="1 8">Cofactor biosynthesis; (R)-pantothenate biosynthesis; (R)-pantothenate from (R)-pantoate and beta-alanine: step 1/1.</text>
</comment>
<evidence type="ECO:0000313" key="9">
    <source>
        <dbReference type="EMBL" id="KJE22511.1"/>
    </source>
</evidence>
<comment type="function">
    <text evidence="8">Catalyzes the condensation of pantoate with beta-alanine in an ATP-dependent reaction via a pantoyl-adenylate intermediate.</text>
</comment>
<keyword evidence="4 8" id="KW-0566">Pantothenate biosynthesis</keyword>
<evidence type="ECO:0000256" key="6">
    <source>
        <dbReference type="ARBA" id="ARBA00022840"/>
    </source>
</evidence>
<keyword evidence="8" id="KW-0963">Cytoplasm</keyword>
<feature type="binding site" evidence="8">
    <location>
        <begin position="147"/>
        <end position="150"/>
    </location>
    <ligand>
        <name>ATP</name>
        <dbReference type="ChEBI" id="CHEBI:30616"/>
    </ligand>
</feature>
<dbReference type="GO" id="GO:0004592">
    <property type="term" value="F:pantoate-beta-alanine ligase activity"/>
    <property type="evidence" value="ECO:0007669"/>
    <property type="project" value="UniProtKB-UniRule"/>
</dbReference>
<dbReference type="InterPro" id="IPR014729">
    <property type="entry name" value="Rossmann-like_a/b/a_fold"/>
</dbReference>
<keyword evidence="5 8" id="KW-0547">Nucleotide-binding</keyword>
<feature type="binding site" evidence="8">
    <location>
        <position position="153"/>
    </location>
    <ligand>
        <name>(R)-pantoate</name>
        <dbReference type="ChEBI" id="CHEBI:15980"/>
    </ligand>
</feature>
<dbReference type="RefSeq" id="WP_044885799.1">
    <property type="nucleotide sequence ID" value="NZ_JYFN01000023.1"/>
</dbReference>
<dbReference type="EC" id="6.3.2.1" evidence="8"/>
<comment type="subcellular location">
    <subcellularLocation>
        <location evidence="8">Cytoplasm</location>
    </subcellularLocation>
</comment>
<name>A0A0D8BE88_9ACTN</name>
<dbReference type="AlphaFoldDB" id="A0A0D8BE88"/>
<dbReference type="GO" id="GO:0015940">
    <property type="term" value="P:pantothenate biosynthetic process"/>
    <property type="evidence" value="ECO:0007669"/>
    <property type="project" value="UniProtKB-UniRule"/>
</dbReference>
<evidence type="ECO:0000256" key="1">
    <source>
        <dbReference type="ARBA" id="ARBA00004990"/>
    </source>
</evidence>
<comment type="miscellaneous">
    <text evidence="8">The reaction proceeds by a bi uni uni bi ping pong mechanism.</text>
</comment>
<feature type="binding site" evidence="8">
    <location>
        <begin position="184"/>
        <end position="187"/>
    </location>
    <ligand>
        <name>ATP</name>
        <dbReference type="ChEBI" id="CHEBI:30616"/>
    </ligand>
</feature>
<evidence type="ECO:0000256" key="2">
    <source>
        <dbReference type="ARBA" id="ARBA00009256"/>
    </source>
</evidence>
<reference evidence="10" key="1">
    <citation type="submission" date="2015-02" db="EMBL/GenBank/DDBJ databases">
        <title>Draft Genome of Frankia sp. CpI1-S.</title>
        <authorList>
            <person name="Oshone R.T."/>
            <person name="Ngom M."/>
            <person name="Ghodhbane-Gtari F."/>
            <person name="Gtari M."/>
            <person name="Morris K."/>
            <person name="Thomas K."/>
            <person name="Sen A."/>
            <person name="Tisa L.S."/>
        </authorList>
    </citation>
    <scope>NUCLEOTIDE SEQUENCE [LARGE SCALE GENOMIC DNA]</scope>
    <source>
        <strain evidence="10">CpI1-S</strain>
    </source>
</reference>
<feature type="active site" description="Proton donor" evidence="8">
    <location>
        <position position="37"/>
    </location>
</feature>
<dbReference type="GO" id="GO:0005524">
    <property type="term" value="F:ATP binding"/>
    <property type="evidence" value="ECO:0007669"/>
    <property type="project" value="UniProtKB-KW"/>
</dbReference>
<dbReference type="PANTHER" id="PTHR21299:SF1">
    <property type="entry name" value="PANTOATE--BETA-ALANINE LIGASE"/>
    <property type="match status" value="1"/>
</dbReference>